<gene>
    <name evidence="1" type="ORF">MA20_45325</name>
</gene>
<dbReference type="Proteomes" id="UP000030377">
    <property type="component" value="Unassembled WGS sequence"/>
</dbReference>
<accession>A0A0A3XFR3</accession>
<organism evidence="1 2">
    <name type="scientific">Bradyrhizobium japonicum</name>
    <dbReference type="NCBI Taxonomy" id="375"/>
    <lineage>
        <taxon>Bacteria</taxon>
        <taxon>Pseudomonadati</taxon>
        <taxon>Pseudomonadota</taxon>
        <taxon>Alphaproteobacteria</taxon>
        <taxon>Hyphomicrobiales</taxon>
        <taxon>Nitrobacteraceae</taxon>
        <taxon>Bradyrhizobium</taxon>
    </lineage>
</organism>
<comment type="caution">
    <text evidence="1">The sequence shown here is derived from an EMBL/GenBank/DDBJ whole genome shotgun (WGS) entry which is preliminary data.</text>
</comment>
<sequence>MSFTKDSIPEGMISISDALDLVRRTIGQGIQDGGSPESLRGGQLRASAWLRDRLAEGSLVALFWDAERKSNLQVDRANWASMGTNLSVLSDQQLEAVAALNAAHPAAIEALGVFEAGVATAKSGKVTLFLDRQSFDKAVAAAAPPRGHAVVGRAMRSPASPGDKPDLQLKVLEIYEHLWPDGYKGRAKKRNDAILQEFQRRYKDQISVKTIQRALRSLRPD</sequence>
<dbReference type="AlphaFoldDB" id="A0A0A3XFR3"/>
<proteinExistence type="predicted"/>
<name>A0A0A3XFR3_BRAJP</name>
<protein>
    <submittedName>
        <fullName evidence="1">Uncharacterized protein</fullName>
    </submittedName>
</protein>
<evidence type="ECO:0000313" key="1">
    <source>
        <dbReference type="EMBL" id="KGT73272.1"/>
    </source>
</evidence>
<reference evidence="1 2" key="1">
    <citation type="submission" date="2014-09" db="EMBL/GenBank/DDBJ databases">
        <title>Draft genome of Bradyrhizobium japonicum Is-34.</title>
        <authorList>
            <person name="Tsurumaru H."/>
            <person name="Yamakawa T."/>
            <person name="Hashimoto S."/>
            <person name="Okizaki K."/>
            <person name="Kanesaki Y."/>
            <person name="Yoshikawa H."/>
            <person name="Yajima S."/>
        </authorList>
    </citation>
    <scope>NUCLEOTIDE SEQUENCE [LARGE SCALE GENOMIC DNA]</scope>
    <source>
        <strain evidence="1 2">Is-34</strain>
    </source>
</reference>
<dbReference type="EMBL" id="JRPN01000053">
    <property type="protein sequence ID" value="KGT73272.1"/>
    <property type="molecule type" value="Genomic_DNA"/>
</dbReference>
<evidence type="ECO:0000313" key="2">
    <source>
        <dbReference type="Proteomes" id="UP000030377"/>
    </source>
</evidence>
<dbReference type="RefSeq" id="WP_041960738.1">
    <property type="nucleotide sequence ID" value="NZ_JRPN01000053.1"/>
</dbReference>